<feature type="transmembrane region" description="Helical" evidence="1">
    <location>
        <begin position="58"/>
        <end position="75"/>
    </location>
</feature>
<feature type="transmembrane region" description="Helical" evidence="1">
    <location>
        <begin position="95"/>
        <end position="116"/>
    </location>
</feature>
<keyword evidence="1" id="KW-0472">Membrane</keyword>
<keyword evidence="3" id="KW-1185">Reference proteome</keyword>
<evidence type="ECO:0008006" key="4">
    <source>
        <dbReference type="Google" id="ProtNLM"/>
    </source>
</evidence>
<accession>A0ABZ3IJ55</accession>
<name>A0ABZ3IJ55_9FIRM</name>
<dbReference type="RefSeq" id="WP_094604896.1">
    <property type="nucleotide sequence ID" value="NZ_CP155573.1"/>
</dbReference>
<reference evidence="2" key="1">
    <citation type="submission" date="2024-05" db="EMBL/GenBank/DDBJ databases">
        <title>Isolation and characterization of Sporomusa carbonis sp. nov., a carboxydotrophic hydrogenogen in the genus of Sporomusa isolated from a charcoal burning pile.</title>
        <authorList>
            <person name="Boeer T."/>
            <person name="Rosenbaum F."/>
            <person name="Eysell L."/>
            <person name="Mueller V."/>
            <person name="Daniel R."/>
            <person name="Poehlein A."/>
        </authorList>
    </citation>
    <scope>NUCLEOTIDE SEQUENCE [LARGE SCALE GENOMIC DNA]</scope>
    <source>
        <strain evidence="2">DSM 10669</strain>
    </source>
</reference>
<protein>
    <recommendedName>
        <fullName evidence="4">Acyltransferase family protein</fullName>
    </recommendedName>
</protein>
<feature type="transmembrane region" description="Helical" evidence="1">
    <location>
        <begin position="159"/>
        <end position="177"/>
    </location>
</feature>
<keyword evidence="1" id="KW-1133">Transmembrane helix</keyword>
<dbReference type="Proteomes" id="UP000216752">
    <property type="component" value="Chromosome"/>
</dbReference>
<proteinExistence type="predicted"/>
<organism evidence="2 3">
    <name type="scientific">Sporomusa silvacetica DSM 10669</name>
    <dbReference type="NCBI Taxonomy" id="1123289"/>
    <lineage>
        <taxon>Bacteria</taxon>
        <taxon>Bacillati</taxon>
        <taxon>Bacillota</taxon>
        <taxon>Negativicutes</taxon>
        <taxon>Selenomonadales</taxon>
        <taxon>Sporomusaceae</taxon>
        <taxon>Sporomusa</taxon>
    </lineage>
</organism>
<dbReference type="EMBL" id="CP155573">
    <property type="protein sequence ID" value="XFO65691.1"/>
    <property type="molecule type" value="Genomic_DNA"/>
</dbReference>
<evidence type="ECO:0000313" key="2">
    <source>
        <dbReference type="EMBL" id="XFO65691.1"/>
    </source>
</evidence>
<dbReference type="InterPro" id="IPR048147">
    <property type="entry name" value="CBO0543-like"/>
</dbReference>
<dbReference type="NCBIfam" id="NF041644">
    <property type="entry name" value="CBO0543_fam"/>
    <property type="match status" value="1"/>
</dbReference>
<feature type="transmembrane region" description="Helical" evidence="1">
    <location>
        <begin position="33"/>
        <end position="51"/>
    </location>
</feature>
<evidence type="ECO:0000313" key="3">
    <source>
        <dbReference type="Proteomes" id="UP000216752"/>
    </source>
</evidence>
<evidence type="ECO:0000256" key="1">
    <source>
        <dbReference type="SAM" id="Phobius"/>
    </source>
</evidence>
<sequence>MGVPEQTWLLHDAQMDFTQLRIEHWVQYNLFTWQWWFLLAILLLPWIYWWAVVDKRRLLAIVTMGLAVSATANWMDQVGIELGWWFYSYVPTPIFPQMLPVNYTLLPIGFMLLYQYYTSWKAFIVTLLAMAAILSFGFEPLFTWMGIYQLLSWQYSYSFPIYILIGASHKYIVDWIITFSNSKH</sequence>
<keyword evidence="1" id="KW-0812">Transmembrane</keyword>
<gene>
    <name evidence="2" type="ORF">SPSIL_018310</name>
</gene>
<feature type="transmembrane region" description="Helical" evidence="1">
    <location>
        <begin position="123"/>
        <end position="147"/>
    </location>
</feature>